<dbReference type="Gene3D" id="3.10.180.10">
    <property type="entry name" value="2,3-Dihydroxybiphenyl 1,2-Dioxygenase, domain 1"/>
    <property type="match status" value="1"/>
</dbReference>
<reference evidence="3" key="1">
    <citation type="journal article" date="2019" name="Int. J. Syst. Evol. Microbiol.">
        <title>The Global Catalogue of Microorganisms (GCM) 10K type strain sequencing project: providing services to taxonomists for standard genome sequencing and annotation.</title>
        <authorList>
            <consortium name="The Broad Institute Genomics Platform"/>
            <consortium name="The Broad Institute Genome Sequencing Center for Infectious Disease"/>
            <person name="Wu L."/>
            <person name="Ma J."/>
        </authorList>
    </citation>
    <scope>NUCLEOTIDE SEQUENCE [LARGE SCALE GENOMIC DNA]</scope>
    <source>
        <strain evidence="3">JCM 16904</strain>
    </source>
</reference>
<keyword evidence="3" id="KW-1185">Reference proteome</keyword>
<dbReference type="EMBL" id="BAAAZP010000049">
    <property type="protein sequence ID" value="GAA3661661.1"/>
    <property type="molecule type" value="Genomic_DNA"/>
</dbReference>
<feature type="compositionally biased region" description="Basic and acidic residues" evidence="1">
    <location>
        <begin position="150"/>
        <end position="173"/>
    </location>
</feature>
<feature type="region of interest" description="Disordered" evidence="1">
    <location>
        <begin position="145"/>
        <end position="173"/>
    </location>
</feature>
<gene>
    <name evidence="2" type="ORF">GCM10022224_026470</name>
</gene>
<dbReference type="Proteomes" id="UP001500902">
    <property type="component" value="Unassembled WGS sequence"/>
</dbReference>
<name>A0ABP7BIH2_9ACTN</name>
<sequence length="173" mass="18770">MRNQDIIALNQGRTMNNGRPFTQGEWLQPGITLHLPADARPNRLYPSDGPEEAKLITTRKALNFYVEALGFTRTTSRRARSGKLSLVSPEASEGTELLLEPDRQPCGQAVRRGGGHRRHSGHVAPGGGCAGGVRAAARAGGYVHAGAEQGEGRVHDDLRRHLRKLDPERDPTA</sequence>
<protein>
    <submittedName>
        <fullName evidence="2">Uncharacterized protein</fullName>
    </submittedName>
</protein>
<accession>A0ABP7BIH2</accession>
<evidence type="ECO:0000313" key="3">
    <source>
        <dbReference type="Proteomes" id="UP001500902"/>
    </source>
</evidence>
<proteinExistence type="predicted"/>
<comment type="caution">
    <text evidence="2">The sequence shown here is derived from an EMBL/GenBank/DDBJ whole genome shotgun (WGS) entry which is preliminary data.</text>
</comment>
<feature type="region of interest" description="Disordered" evidence="1">
    <location>
        <begin position="101"/>
        <end position="128"/>
    </location>
</feature>
<evidence type="ECO:0000256" key="1">
    <source>
        <dbReference type="SAM" id="MobiDB-lite"/>
    </source>
</evidence>
<dbReference type="InterPro" id="IPR029068">
    <property type="entry name" value="Glyas_Bleomycin-R_OHBP_Dase"/>
</dbReference>
<organism evidence="2 3">
    <name type="scientific">Nonomuraea antimicrobica</name>
    <dbReference type="NCBI Taxonomy" id="561173"/>
    <lineage>
        <taxon>Bacteria</taxon>
        <taxon>Bacillati</taxon>
        <taxon>Actinomycetota</taxon>
        <taxon>Actinomycetes</taxon>
        <taxon>Streptosporangiales</taxon>
        <taxon>Streptosporangiaceae</taxon>
        <taxon>Nonomuraea</taxon>
    </lineage>
</organism>
<evidence type="ECO:0000313" key="2">
    <source>
        <dbReference type="EMBL" id="GAA3661661.1"/>
    </source>
</evidence>